<dbReference type="PANTHER" id="PTHR43065:SF42">
    <property type="entry name" value="TWO-COMPONENT SENSOR PPRA"/>
    <property type="match status" value="1"/>
</dbReference>
<organism evidence="6 7">
    <name type="scientific">Adhaeribacter swui</name>
    <dbReference type="NCBI Taxonomy" id="2086471"/>
    <lineage>
        <taxon>Bacteria</taxon>
        <taxon>Pseudomonadati</taxon>
        <taxon>Bacteroidota</taxon>
        <taxon>Cytophagia</taxon>
        <taxon>Cytophagales</taxon>
        <taxon>Hymenobacteraceae</taxon>
        <taxon>Adhaeribacter</taxon>
    </lineage>
</organism>
<keyword evidence="4" id="KW-0175">Coiled coil</keyword>
<dbReference type="Pfam" id="PF13474">
    <property type="entry name" value="SnoaL_3"/>
    <property type="match status" value="1"/>
</dbReference>
<dbReference type="InterPro" id="IPR036890">
    <property type="entry name" value="HATPase_C_sf"/>
</dbReference>
<sequence length="1190" mass="137144">MRAQKEQALHEAYEKFIQLHLGNLPLELAPHLVAENMMIYGTTRDERVFSLKEYVQLISKQRAQSKGHIIHIAATPVFHKTSAKEDVAIIVTELILNIMVEGNQHEICIRLTMVMEFQNEQWLAVHVHASKPDDGSTTEDTWHIIKEWERKNEQLLRLVNEKTGELEQKNRQLEIEAALERVRAKMMSMHKSEELKEVIQLILDELCGLEFNIDSASFVVDFRKSLDLQVWVAAPGQQYASRINLPYIDHPIFNRLLEAQEKEEHFYTLTCTTEEKDSFFDHFFKYAPVTEERRKVMYSSTGWTQSSVLMKTVALNIYNYSGIPFSEEQNNTVMRFGNVFEQTYTRFLDLQKAEEQTKEAQIEAALERVRSRSMAMQKSEELKEVIQLVLHQLCELGFNIHSASFAVELHESNDLRVWVAAPGQQYASRINFPFIDHPIFNRYVEAKEKGEDFYTLTCTKEEKDRFFDHFFKYAPVTEERRNFMYTTNGWTQSSMLMKTVALNIQNYDSILYSEEQNNTLKRFGRVFEQTYTRFLDLQKAEEQAKEAQIEAALERVRSRSMAMQTSEELREVIQVIFDQLYSLHFNIDSASFAVDINESDDFRLWIAAPGQQYAARIDVPYIDHPIFRRPAEAKKNGEHFYTLTCTKEEKDRFYDHFFKYAPVTEERRKVLYSSAGYLVSAVLMKTVALTIYNYSAIPYSDEQNKTLMRFGKAFEQTYTRFLDLQKAEAAAKEAVRQASVDRVRAEIASMRTTNDLDRIIPLIWNELTILNVPFTRCGVFILSEEEQQASVYLSTPEGEALAAFKLPFSNKEFVDGVLHYWRKNQLFIDHWDAPKFAVWTKSLLEASLIKKDEKYSAEKPPENLYLHFVPFLQGMLYVGNTAPLTEDEISLVQSLANAFSTAYARYEDFTKLENAKQQIEKTLLDLKSAQAQLIQKEKMASLGELTAGIAHEIMNPLNFINNFSEVSAELLEELKAEIQNGDKQESLHITGNVIENLQKINHHGKRADAIVKGMLEHSRISSGQKEPTDINALTDEYLRLSYHGLRSKNKDFNAILVTAFDNNLGKIEVNPLELGRVLVNVFNNAFYATQQKKTQLNGQYQPEIKVSTSQQNGNVEIRVWDNGVGIPENLKNKIFQPFFTTKPTGQGTGLGLSLSYDIITKGHNGFLKVNSIKGEFTEFIVSLPANPSIH</sequence>
<evidence type="ECO:0000259" key="5">
    <source>
        <dbReference type="PROSITE" id="PS50109"/>
    </source>
</evidence>
<dbReference type="InterPro" id="IPR036097">
    <property type="entry name" value="HisK_dim/P_sf"/>
</dbReference>
<dbReference type="SMART" id="SM00388">
    <property type="entry name" value="HisKA"/>
    <property type="match status" value="1"/>
</dbReference>
<dbReference type="InterPro" id="IPR003594">
    <property type="entry name" value="HATPase_dom"/>
</dbReference>
<dbReference type="InterPro" id="IPR003661">
    <property type="entry name" value="HisK_dim/P_dom"/>
</dbReference>
<dbReference type="Gene3D" id="3.10.450.50">
    <property type="match status" value="1"/>
</dbReference>
<comment type="catalytic activity">
    <reaction evidence="1">
        <text>ATP + protein L-histidine = ADP + protein N-phospho-L-histidine.</text>
        <dbReference type="EC" id="2.7.13.3"/>
    </reaction>
</comment>
<dbReference type="KEGG" id="aswu:HUW51_17605"/>
<dbReference type="Proteomes" id="UP000515237">
    <property type="component" value="Chromosome"/>
</dbReference>
<dbReference type="Gene3D" id="1.10.287.130">
    <property type="match status" value="1"/>
</dbReference>
<accession>A0A7G7GBB8</accession>
<evidence type="ECO:0000313" key="6">
    <source>
        <dbReference type="EMBL" id="QNF34452.1"/>
    </source>
</evidence>
<proteinExistence type="predicted"/>
<dbReference type="EC" id="2.7.13.3" evidence="2"/>
<keyword evidence="7" id="KW-1185">Reference proteome</keyword>
<keyword evidence="3" id="KW-0597">Phosphoprotein</keyword>
<dbReference type="InterPro" id="IPR005467">
    <property type="entry name" value="His_kinase_dom"/>
</dbReference>
<evidence type="ECO:0000313" key="7">
    <source>
        <dbReference type="Proteomes" id="UP000515237"/>
    </source>
</evidence>
<protein>
    <recommendedName>
        <fullName evidence="2">histidine kinase</fullName>
        <ecNumber evidence="2">2.7.13.3</ecNumber>
    </recommendedName>
</protein>
<dbReference type="PROSITE" id="PS50109">
    <property type="entry name" value="HIS_KIN"/>
    <property type="match status" value="1"/>
</dbReference>
<dbReference type="RefSeq" id="WP_185270932.1">
    <property type="nucleotide sequence ID" value="NZ_CP055156.1"/>
</dbReference>
<dbReference type="PRINTS" id="PR00344">
    <property type="entry name" value="BCTRLSENSOR"/>
</dbReference>
<evidence type="ECO:0000256" key="4">
    <source>
        <dbReference type="SAM" id="Coils"/>
    </source>
</evidence>
<evidence type="ECO:0000256" key="3">
    <source>
        <dbReference type="ARBA" id="ARBA00022553"/>
    </source>
</evidence>
<dbReference type="GO" id="GO:0000155">
    <property type="term" value="F:phosphorelay sensor kinase activity"/>
    <property type="evidence" value="ECO:0007669"/>
    <property type="project" value="InterPro"/>
</dbReference>
<evidence type="ECO:0000256" key="1">
    <source>
        <dbReference type="ARBA" id="ARBA00000085"/>
    </source>
</evidence>
<dbReference type="SMART" id="SM00387">
    <property type="entry name" value="HATPase_c"/>
    <property type="match status" value="1"/>
</dbReference>
<dbReference type="CDD" id="cd00082">
    <property type="entry name" value="HisKA"/>
    <property type="match status" value="1"/>
</dbReference>
<dbReference type="Pfam" id="PF02518">
    <property type="entry name" value="HATPase_c"/>
    <property type="match status" value="1"/>
</dbReference>
<dbReference type="InterPro" id="IPR032710">
    <property type="entry name" value="NTF2-like_dom_sf"/>
</dbReference>
<dbReference type="AlphaFoldDB" id="A0A7G7GBB8"/>
<dbReference type="InterPro" id="IPR004358">
    <property type="entry name" value="Sig_transdc_His_kin-like_C"/>
</dbReference>
<dbReference type="InterPro" id="IPR037401">
    <property type="entry name" value="SnoaL-like"/>
</dbReference>
<feature type="coiled-coil region" evidence="4">
    <location>
        <begin position="145"/>
        <end position="176"/>
    </location>
</feature>
<dbReference type="SUPFAM" id="SSF55874">
    <property type="entry name" value="ATPase domain of HSP90 chaperone/DNA topoisomerase II/histidine kinase"/>
    <property type="match status" value="1"/>
</dbReference>
<evidence type="ECO:0000256" key="2">
    <source>
        <dbReference type="ARBA" id="ARBA00012438"/>
    </source>
</evidence>
<name>A0A7G7GBB8_9BACT</name>
<dbReference type="EMBL" id="CP055156">
    <property type="protein sequence ID" value="QNF34452.1"/>
    <property type="molecule type" value="Genomic_DNA"/>
</dbReference>
<dbReference type="SUPFAM" id="SSF47384">
    <property type="entry name" value="Homodimeric domain of signal transducing histidine kinase"/>
    <property type="match status" value="1"/>
</dbReference>
<dbReference type="SUPFAM" id="SSF54427">
    <property type="entry name" value="NTF2-like"/>
    <property type="match status" value="1"/>
</dbReference>
<gene>
    <name evidence="6" type="ORF">HUW51_17605</name>
</gene>
<reference evidence="6 7" key="1">
    <citation type="journal article" date="2018" name="Int. J. Syst. Evol. Microbiol.">
        <title>Adhaeribacter swui sp. nov., isolated from wet mud.</title>
        <authorList>
            <person name="Kim D.U."/>
            <person name="Kim K.W."/>
            <person name="Kang M.S."/>
            <person name="Kim J.Y."/>
            <person name="Jang J.H."/>
            <person name="Kim M.K."/>
        </authorList>
    </citation>
    <scope>NUCLEOTIDE SEQUENCE [LARGE SCALE GENOMIC DNA]</scope>
    <source>
        <strain evidence="6 7">KCTC 52873</strain>
    </source>
</reference>
<dbReference type="Gene3D" id="3.30.565.10">
    <property type="entry name" value="Histidine kinase-like ATPase, C-terminal domain"/>
    <property type="match status" value="1"/>
</dbReference>
<dbReference type="PANTHER" id="PTHR43065">
    <property type="entry name" value="SENSOR HISTIDINE KINASE"/>
    <property type="match status" value="1"/>
</dbReference>
<feature type="domain" description="Histidine kinase" evidence="5">
    <location>
        <begin position="948"/>
        <end position="1187"/>
    </location>
</feature>